<dbReference type="GO" id="GO:0006260">
    <property type="term" value="P:DNA replication"/>
    <property type="evidence" value="ECO:0007669"/>
    <property type="project" value="InterPro"/>
</dbReference>
<geneLocation type="plasmid" evidence="2 3">
    <name>unnamed1</name>
</geneLocation>
<protein>
    <recommendedName>
        <fullName evidence="1">SF4 helicase domain-containing protein</fullName>
    </recommendedName>
</protein>
<evidence type="ECO:0000313" key="2">
    <source>
        <dbReference type="EMBL" id="AXE27887.1"/>
    </source>
</evidence>
<reference evidence="2 3" key="1">
    <citation type="submission" date="2018-01" db="EMBL/GenBank/DDBJ databases">
        <title>Draft genome Sequence of streptomyces globosus LZH-48.</title>
        <authorList>
            <person name="Ran K."/>
            <person name="Li Z."/>
            <person name="Wei S."/>
            <person name="Dong R."/>
        </authorList>
    </citation>
    <scope>NUCLEOTIDE SEQUENCE [LARGE SCALE GENOMIC DNA]</scope>
    <source>
        <strain evidence="2 3">LZH-48</strain>
        <plasmid evidence="2 3">unnamed1</plasmid>
    </source>
</reference>
<dbReference type="InterPro" id="IPR027417">
    <property type="entry name" value="P-loop_NTPase"/>
</dbReference>
<dbReference type="InterPro" id="IPR007694">
    <property type="entry name" value="DNA_helicase_DnaB-like_C"/>
</dbReference>
<dbReference type="EMBL" id="CP030863">
    <property type="protein sequence ID" value="AXE27887.1"/>
    <property type="molecule type" value="Genomic_DNA"/>
</dbReference>
<sequence>MHLAVVGVGRRTPGVQETAVTAKPNHNTTHQQKIARALHKSVGCGYQEALRRVRLAAERGLLPASLDAVGRERAVHILTAKEPAEVLPQAQANPAAFGAHPQPSNGSLAPALPWRGTDDLVRFEPGSVTVLVCLPTAGRTTMAMNIAAHNAGRGMACLFTSGETAEEGLWRKVLTAKYGFDVRRQAPPEGWDAFRAKVTADMDSLPLFIHNPRPGDAVRDVFREGRAVANARGQRLGLWILDTIQHFSQFTDDGLDLADSMHQVRRIAQENQIAVLVTARVLTESKDETISTEHLRPELRGADSILALHRDNSSWFARREDDSATSTLTLLRPRSSQARSAQLFLEEERCRFVSLYAGQPTP</sequence>
<evidence type="ECO:0000313" key="3">
    <source>
        <dbReference type="Proteomes" id="UP000252004"/>
    </source>
</evidence>
<keyword evidence="3" id="KW-1185">Reference proteome</keyword>
<organism evidence="2 3">
    <name type="scientific">Streptomyces globosus</name>
    <dbReference type="NCBI Taxonomy" id="68209"/>
    <lineage>
        <taxon>Bacteria</taxon>
        <taxon>Bacillati</taxon>
        <taxon>Actinomycetota</taxon>
        <taxon>Actinomycetes</taxon>
        <taxon>Kitasatosporales</taxon>
        <taxon>Streptomycetaceae</taxon>
        <taxon>Streptomyces</taxon>
    </lineage>
</organism>
<evidence type="ECO:0000259" key="1">
    <source>
        <dbReference type="Pfam" id="PF03796"/>
    </source>
</evidence>
<dbReference type="SUPFAM" id="SSF52540">
    <property type="entry name" value="P-loop containing nucleoside triphosphate hydrolases"/>
    <property type="match status" value="1"/>
</dbReference>
<gene>
    <name evidence="2" type="ORF">C0216_30710</name>
</gene>
<dbReference type="Pfam" id="PF03796">
    <property type="entry name" value="DnaB_C"/>
    <property type="match status" value="1"/>
</dbReference>
<dbReference type="GO" id="GO:0005524">
    <property type="term" value="F:ATP binding"/>
    <property type="evidence" value="ECO:0007669"/>
    <property type="project" value="InterPro"/>
</dbReference>
<dbReference type="Gene3D" id="3.40.50.300">
    <property type="entry name" value="P-loop containing nucleotide triphosphate hydrolases"/>
    <property type="match status" value="1"/>
</dbReference>
<feature type="domain" description="SF4 helicase" evidence="1">
    <location>
        <begin position="123"/>
        <end position="353"/>
    </location>
</feature>
<dbReference type="KEGG" id="sgz:C0216_30710"/>
<dbReference type="AlphaFoldDB" id="A0A344UAG6"/>
<name>A0A344UAG6_9ACTN</name>
<dbReference type="GO" id="GO:0003678">
    <property type="term" value="F:DNA helicase activity"/>
    <property type="evidence" value="ECO:0007669"/>
    <property type="project" value="InterPro"/>
</dbReference>
<dbReference type="OrthoDB" id="4205864at2"/>
<accession>A0A344UAG6</accession>
<dbReference type="Proteomes" id="UP000252004">
    <property type="component" value="Plasmid unnamed1"/>
</dbReference>
<proteinExistence type="predicted"/>
<keyword evidence="2" id="KW-0614">Plasmid</keyword>